<evidence type="ECO:0000256" key="1">
    <source>
        <dbReference type="SAM" id="MobiDB-lite"/>
    </source>
</evidence>
<keyword evidence="3" id="KW-1185">Reference proteome</keyword>
<feature type="compositionally biased region" description="Low complexity" evidence="1">
    <location>
        <begin position="10"/>
        <end position="20"/>
    </location>
</feature>
<reference evidence="2" key="2">
    <citation type="submission" date="2023-06" db="EMBL/GenBank/DDBJ databases">
        <authorList>
            <consortium name="Lawrence Berkeley National Laboratory"/>
            <person name="Haridas S."/>
            <person name="Hensen N."/>
            <person name="Bonometti L."/>
            <person name="Westerberg I."/>
            <person name="Brannstrom I.O."/>
            <person name="Guillou S."/>
            <person name="Cros-Aarteil S."/>
            <person name="Calhoun S."/>
            <person name="Kuo A."/>
            <person name="Mondo S."/>
            <person name="Pangilinan J."/>
            <person name="Riley R."/>
            <person name="Labutti K."/>
            <person name="Andreopoulos B."/>
            <person name="Lipzen A."/>
            <person name="Chen C."/>
            <person name="Yanf M."/>
            <person name="Daum C."/>
            <person name="Ng V."/>
            <person name="Clum A."/>
            <person name="Steindorff A."/>
            <person name="Ohm R."/>
            <person name="Martin F."/>
            <person name="Silar P."/>
            <person name="Natvig D."/>
            <person name="Lalanne C."/>
            <person name="Gautier V."/>
            <person name="Ament-Velasquez S.L."/>
            <person name="Kruys A."/>
            <person name="Hutchinson M.I."/>
            <person name="Powell A.J."/>
            <person name="Barry K."/>
            <person name="Miller A.N."/>
            <person name="Grigoriev I.V."/>
            <person name="Debuchy R."/>
            <person name="Gladieux P."/>
            <person name="Thoren M.H."/>
            <person name="Johannesson H."/>
        </authorList>
    </citation>
    <scope>NUCLEOTIDE SEQUENCE</scope>
    <source>
        <strain evidence="2">CBS 955.72</strain>
    </source>
</reference>
<comment type="caution">
    <text evidence="2">The sequence shown here is derived from an EMBL/GenBank/DDBJ whole genome shotgun (WGS) entry which is preliminary data.</text>
</comment>
<evidence type="ECO:0000313" key="2">
    <source>
        <dbReference type="EMBL" id="KAK3364614.1"/>
    </source>
</evidence>
<dbReference type="AlphaFoldDB" id="A0AAJ0HXU6"/>
<accession>A0AAJ0HXU6</accession>
<sequence length="469" mass="52314">MWHHGGDVSFGGDVSSGRSSPGMQDILATPNSYQLPIVPLSIPRSPSDLTKVFRQGQLQANTLRSTGSPHSLWRLVPNFCAPTCRMDYIAVNLMQQQQRRDSAEFPSVKSLLNPRPGGACGERGGGGSSVHQIANGINVPTMEEKMAWLVCPTEKYYDAIPDTWRPSSAELPPGAGTAGSVLGLHYSEFEELGCISFSVSWPVEYISQLPMAAFSRNRRTGLVNLPPKSLLPTVPATLQKYERVNRRIRGRQADTNVFDTMDALYVWETKPYPELYIPLSAITAGVAEIADEIIYEEQGCWQGRLIVGDRMELVAGYIRGPLTMHVKIPFGSMDHWFAEEEELGGLHPRDPDESGVEILRSSREVRVEVDGIQVARSSNTHFTRENLVPNFIMEDFNVEGSVDWESFKSKKRAPTTYYLSFESIVGNKMIEDAVRQNIRPTSTTNRLSNLYCFDPDKFDIFVDGKKVDA</sequence>
<evidence type="ECO:0000313" key="3">
    <source>
        <dbReference type="Proteomes" id="UP001275084"/>
    </source>
</evidence>
<feature type="region of interest" description="Disordered" evidence="1">
    <location>
        <begin position="1"/>
        <end position="24"/>
    </location>
</feature>
<dbReference type="Proteomes" id="UP001275084">
    <property type="component" value="Unassembled WGS sequence"/>
</dbReference>
<gene>
    <name evidence="2" type="ORF">B0T25DRAFT_576837</name>
</gene>
<protein>
    <submittedName>
        <fullName evidence="2">Uncharacterized protein</fullName>
    </submittedName>
</protein>
<proteinExistence type="predicted"/>
<organism evidence="2 3">
    <name type="scientific">Lasiosphaeria hispida</name>
    <dbReference type="NCBI Taxonomy" id="260671"/>
    <lineage>
        <taxon>Eukaryota</taxon>
        <taxon>Fungi</taxon>
        <taxon>Dikarya</taxon>
        <taxon>Ascomycota</taxon>
        <taxon>Pezizomycotina</taxon>
        <taxon>Sordariomycetes</taxon>
        <taxon>Sordariomycetidae</taxon>
        <taxon>Sordariales</taxon>
        <taxon>Lasiosphaeriaceae</taxon>
        <taxon>Lasiosphaeria</taxon>
    </lineage>
</organism>
<name>A0AAJ0HXU6_9PEZI</name>
<dbReference type="EMBL" id="JAUIQD010000001">
    <property type="protein sequence ID" value="KAK3364614.1"/>
    <property type="molecule type" value="Genomic_DNA"/>
</dbReference>
<reference evidence="2" key="1">
    <citation type="journal article" date="2023" name="Mol. Phylogenet. Evol.">
        <title>Genome-scale phylogeny and comparative genomics of the fungal order Sordariales.</title>
        <authorList>
            <person name="Hensen N."/>
            <person name="Bonometti L."/>
            <person name="Westerberg I."/>
            <person name="Brannstrom I.O."/>
            <person name="Guillou S."/>
            <person name="Cros-Aarteil S."/>
            <person name="Calhoun S."/>
            <person name="Haridas S."/>
            <person name="Kuo A."/>
            <person name="Mondo S."/>
            <person name="Pangilinan J."/>
            <person name="Riley R."/>
            <person name="LaButti K."/>
            <person name="Andreopoulos B."/>
            <person name="Lipzen A."/>
            <person name="Chen C."/>
            <person name="Yan M."/>
            <person name="Daum C."/>
            <person name="Ng V."/>
            <person name="Clum A."/>
            <person name="Steindorff A."/>
            <person name="Ohm R.A."/>
            <person name="Martin F."/>
            <person name="Silar P."/>
            <person name="Natvig D.O."/>
            <person name="Lalanne C."/>
            <person name="Gautier V."/>
            <person name="Ament-Velasquez S.L."/>
            <person name="Kruys A."/>
            <person name="Hutchinson M.I."/>
            <person name="Powell A.J."/>
            <person name="Barry K."/>
            <person name="Miller A.N."/>
            <person name="Grigoriev I.V."/>
            <person name="Debuchy R."/>
            <person name="Gladieux P."/>
            <person name="Hiltunen Thoren M."/>
            <person name="Johannesson H."/>
        </authorList>
    </citation>
    <scope>NUCLEOTIDE SEQUENCE</scope>
    <source>
        <strain evidence="2">CBS 955.72</strain>
    </source>
</reference>